<evidence type="ECO:0000313" key="2">
    <source>
        <dbReference type="Proteomes" id="UP000177486"/>
    </source>
</evidence>
<dbReference type="AlphaFoldDB" id="A0A1G2EV92"/>
<reference evidence="1 2" key="1">
    <citation type="journal article" date="2016" name="Nat. Commun.">
        <title>Thousands of microbial genomes shed light on interconnected biogeochemical processes in an aquifer system.</title>
        <authorList>
            <person name="Anantharaman K."/>
            <person name="Brown C.T."/>
            <person name="Hug L.A."/>
            <person name="Sharon I."/>
            <person name="Castelle C.J."/>
            <person name="Probst A.J."/>
            <person name="Thomas B.C."/>
            <person name="Singh A."/>
            <person name="Wilkins M.J."/>
            <person name="Karaoz U."/>
            <person name="Brodie E.L."/>
            <person name="Williams K.H."/>
            <person name="Hubbard S.S."/>
            <person name="Banfield J.F."/>
        </authorList>
    </citation>
    <scope>NUCLEOTIDE SEQUENCE [LARGE SCALE GENOMIC DNA]</scope>
</reference>
<sequence length="205" mass="24150">MINDVLEQLAEDYFRHLGYFTQHNVKYRPNRRGPAYNVHSDVDIVAVHPKKKSIDRVIVVSCKSWHGGLHIMRELKRLKENYRRTRQTFRELAMPVWSRALKNKIKEITGQKRFVFYIICVSYDHGYKKMWEENKIFKRNLSGCKIKLLDFKTMIEGVKEEASGITPAHSELTRLLQFINHSGGNINYNQVSPSTRLRSSKKLKK</sequence>
<proteinExistence type="predicted"/>
<accession>A0A1G2EV92</accession>
<dbReference type="Proteomes" id="UP000177486">
    <property type="component" value="Unassembled WGS sequence"/>
</dbReference>
<protein>
    <submittedName>
        <fullName evidence="1">Uncharacterized protein</fullName>
    </submittedName>
</protein>
<gene>
    <name evidence="1" type="ORF">A2931_01460</name>
</gene>
<organism evidence="1 2">
    <name type="scientific">Candidatus Niyogibacteria bacterium RIFCSPLOWO2_01_FULL_45_48</name>
    <dbReference type="NCBI Taxonomy" id="1801724"/>
    <lineage>
        <taxon>Bacteria</taxon>
        <taxon>Candidatus Niyogiibacteriota</taxon>
    </lineage>
</organism>
<name>A0A1G2EV92_9BACT</name>
<evidence type="ECO:0000313" key="1">
    <source>
        <dbReference type="EMBL" id="OGZ29432.1"/>
    </source>
</evidence>
<comment type="caution">
    <text evidence="1">The sequence shown here is derived from an EMBL/GenBank/DDBJ whole genome shotgun (WGS) entry which is preliminary data.</text>
</comment>
<dbReference type="EMBL" id="MHMQ01000036">
    <property type="protein sequence ID" value="OGZ29432.1"/>
    <property type="molecule type" value="Genomic_DNA"/>
</dbReference>